<organism evidence="5 6">
    <name type="scientific">Micromonospora sonneratiae</name>
    <dbReference type="NCBI Taxonomy" id="1184706"/>
    <lineage>
        <taxon>Bacteria</taxon>
        <taxon>Bacillati</taxon>
        <taxon>Actinomycetota</taxon>
        <taxon>Actinomycetes</taxon>
        <taxon>Micromonosporales</taxon>
        <taxon>Micromonosporaceae</taxon>
        <taxon>Micromonospora</taxon>
    </lineage>
</organism>
<dbReference type="InterPro" id="IPR002937">
    <property type="entry name" value="Amino_oxidase"/>
</dbReference>
<dbReference type="Proteomes" id="UP001597260">
    <property type="component" value="Unassembled WGS sequence"/>
</dbReference>
<evidence type="ECO:0000313" key="5">
    <source>
        <dbReference type="EMBL" id="MFD1324683.1"/>
    </source>
</evidence>
<accession>A0ABW3YPT9</accession>
<evidence type="ECO:0000256" key="1">
    <source>
        <dbReference type="ARBA" id="ARBA00037217"/>
    </source>
</evidence>
<reference evidence="6" key="1">
    <citation type="journal article" date="2019" name="Int. J. Syst. Evol. Microbiol.">
        <title>The Global Catalogue of Microorganisms (GCM) 10K type strain sequencing project: providing services to taxonomists for standard genome sequencing and annotation.</title>
        <authorList>
            <consortium name="The Broad Institute Genomics Platform"/>
            <consortium name="The Broad Institute Genome Sequencing Center for Infectious Disease"/>
            <person name="Wu L."/>
            <person name="Ma J."/>
        </authorList>
    </citation>
    <scope>NUCLEOTIDE SEQUENCE [LARGE SCALE GENOMIC DNA]</scope>
    <source>
        <strain evidence="6">JCM 31037</strain>
    </source>
</reference>
<keyword evidence="6" id="KW-1185">Reference proteome</keyword>
<dbReference type="RefSeq" id="WP_377575724.1">
    <property type="nucleotide sequence ID" value="NZ_JBHTMP010000055.1"/>
</dbReference>
<protein>
    <recommendedName>
        <fullName evidence="3">Pyridine nucleotide-disulfide oxidoreductase domain-containing protein 2</fullName>
    </recommendedName>
</protein>
<dbReference type="PANTHER" id="PTHR10668:SF105">
    <property type="entry name" value="DEHYDROGENASE-RELATED"/>
    <property type="match status" value="1"/>
</dbReference>
<dbReference type="InterPro" id="IPR036188">
    <property type="entry name" value="FAD/NAD-bd_sf"/>
</dbReference>
<gene>
    <name evidence="5" type="ORF">ACFQ4H_26710</name>
</gene>
<sequence>MTEAAAVGHGPGTAARLDVVVVGSGPNGLAAALVLAGAGLAVEVYEAADTIGGGTRTEELTLPGYRHDVCSAVHPMALASPFFRAFDLARHGVEMLQPEIPYAHPLNGGRVGLAWRDLDRTVEELGVDGPAWRSLLGPLVDRWQPLVADIMSDFRSVPSRPATALRLAIRMLEQGSPLWSARFRGQVAPALITGVAAHAIAPPRALVPAGAGLLLAALGHAVGWPIPRGGSAAISRAMADELVRRGGRIVTGRRIESLAELPAARAVLLDVAPAGLLRIAGDTLPAGYARQLRSFRYGGAACKVDFALSGPVPWTARGCDRAGTLHLVGSRQESLAAERAVAAGRHASRPYVLASQPGVVDDTRAPAGRQVLWTYAHVPNGSPRDVSDQVIAQVERFAPGFRDLILARRVVTAAEAQTYNPNYVGGDISAGAASPWQMVMRPVPRWDPYRTPLPGVYLCSSSTPPGQAVHGMAGVHAAGRVLRQRFGVYADPLRFVGNGSRRVHDAVATDR</sequence>
<name>A0ABW3YPT9_9ACTN</name>
<evidence type="ECO:0000256" key="2">
    <source>
        <dbReference type="ARBA" id="ARBA00038825"/>
    </source>
</evidence>
<dbReference type="Gene3D" id="3.50.50.60">
    <property type="entry name" value="FAD/NAD(P)-binding domain"/>
    <property type="match status" value="1"/>
</dbReference>
<dbReference type="Pfam" id="PF01593">
    <property type="entry name" value="Amino_oxidase"/>
    <property type="match status" value="1"/>
</dbReference>
<evidence type="ECO:0000259" key="4">
    <source>
        <dbReference type="Pfam" id="PF01593"/>
    </source>
</evidence>
<evidence type="ECO:0000313" key="6">
    <source>
        <dbReference type="Proteomes" id="UP001597260"/>
    </source>
</evidence>
<dbReference type="PRINTS" id="PR00419">
    <property type="entry name" value="ADXRDTASE"/>
</dbReference>
<proteinExistence type="predicted"/>
<feature type="domain" description="Amine oxidase" evidence="4">
    <location>
        <begin position="28"/>
        <end position="481"/>
    </location>
</feature>
<evidence type="ECO:0000256" key="3">
    <source>
        <dbReference type="ARBA" id="ARBA00040298"/>
    </source>
</evidence>
<comment type="subunit">
    <text evidence="2">Interacts with COX5B; this interaction may contribute to localize PYROXD2 to the inner face of the inner mitochondrial membrane.</text>
</comment>
<comment type="function">
    <text evidence="1">Probable oxidoreductase that may play a role as regulator of mitochondrial function.</text>
</comment>
<dbReference type="EMBL" id="JBHTMP010000055">
    <property type="protein sequence ID" value="MFD1324683.1"/>
    <property type="molecule type" value="Genomic_DNA"/>
</dbReference>
<dbReference type="PANTHER" id="PTHR10668">
    <property type="entry name" value="PHYTOENE DEHYDROGENASE"/>
    <property type="match status" value="1"/>
</dbReference>
<comment type="caution">
    <text evidence="5">The sequence shown here is derived from an EMBL/GenBank/DDBJ whole genome shotgun (WGS) entry which is preliminary data.</text>
</comment>
<dbReference type="SUPFAM" id="SSF51905">
    <property type="entry name" value="FAD/NAD(P)-binding domain"/>
    <property type="match status" value="1"/>
</dbReference>